<dbReference type="InterPro" id="IPR004875">
    <property type="entry name" value="DDE_SF_endonuclease_dom"/>
</dbReference>
<dbReference type="EMBL" id="GG666475">
    <property type="protein sequence ID" value="EEN66612.1"/>
    <property type="molecule type" value="Genomic_DNA"/>
</dbReference>
<dbReference type="PANTHER" id="PTHR19303">
    <property type="entry name" value="TRANSPOSON"/>
    <property type="match status" value="1"/>
</dbReference>
<protein>
    <recommendedName>
        <fullName evidence="2">DDE-1 domain-containing protein</fullName>
    </recommendedName>
</protein>
<name>C3XZ48_BRAFL</name>
<dbReference type="GO" id="GO:0003676">
    <property type="term" value="F:nucleic acid binding"/>
    <property type="evidence" value="ECO:0007669"/>
    <property type="project" value="InterPro"/>
</dbReference>
<dbReference type="InParanoid" id="C3XZ48"/>
<reference evidence="3" key="1">
    <citation type="journal article" date="2008" name="Nature">
        <title>The amphioxus genome and the evolution of the chordate karyotype.</title>
        <authorList>
            <consortium name="US DOE Joint Genome Institute (JGI-PGF)"/>
            <person name="Putnam N.H."/>
            <person name="Butts T."/>
            <person name="Ferrier D.E.K."/>
            <person name="Furlong R.F."/>
            <person name="Hellsten U."/>
            <person name="Kawashima T."/>
            <person name="Robinson-Rechavi M."/>
            <person name="Shoguchi E."/>
            <person name="Terry A."/>
            <person name="Yu J.-K."/>
            <person name="Benito-Gutierrez E.L."/>
            <person name="Dubchak I."/>
            <person name="Garcia-Fernandez J."/>
            <person name="Gibson-Brown J.J."/>
            <person name="Grigoriev I.V."/>
            <person name="Horton A.C."/>
            <person name="de Jong P.J."/>
            <person name="Jurka J."/>
            <person name="Kapitonov V.V."/>
            <person name="Kohara Y."/>
            <person name="Kuroki Y."/>
            <person name="Lindquist E."/>
            <person name="Lucas S."/>
            <person name="Osoegawa K."/>
            <person name="Pennacchio L.A."/>
            <person name="Salamov A.A."/>
            <person name="Satou Y."/>
            <person name="Sauka-Spengler T."/>
            <person name="Schmutz J."/>
            <person name="Shin-I T."/>
            <person name="Toyoda A."/>
            <person name="Bronner-Fraser M."/>
            <person name="Fujiyama A."/>
            <person name="Holland L.Z."/>
            <person name="Holland P.W.H."/>
            <person name="Satoh N."/>
            <person name="Rokhsar D.S."/>
        </authorList>
    </citation>
    <scope>NUCLEOTIDE SEQUENCE [LARGE SCALE GENOMIC DNA]</scope>
    <source>
        <strain evidence="3">S238N-H82</strain>
        <tissue evidence="3">Testes</tissue>
    </source>
</reference>
<sequence>MLNWLKKVNPSLQRPTAPGLPNPEDTENPRATAAANREVAKVIAEMAEAGSRKRKRGNYGTYTPEQRAKIAKLCISIGPQKTADRMSAEVSRQLNESTVRYIKDSFNREVKRRGTNSVDNLPRQRNGRPLKLGDLDGELQQYLRNLRHAGGVVNRLMVMGAARGLVIDKDRSKLDEYGGNIIITKQWANSFLRRMKFVKRKGTKAARKVPEDFELIREQFYQRIEAAIRDNNIPDEMVCNWDQTGVNIVPVSDWTLEEEGTKQVPITGLEDKRQITLLLTTSLSGQLLPPQALYQGKTDACHPKFKFPEEWDIFHTESHWSNGPSMLRYADRVLIPYMEDQRSQLGLAPDHPGLAIFDVFKAHRNPALLEKLKEANIIPVFVPASCTGQLQPLDADGGINDMLKRDLTQSFVSFYGDCFAKERKEGRDLSEVKVDLKLTTLKPLHANWLLGAFDRVKDNSAAIERGWERTGIRAVAEKARR</sequence>
<organism>
    <name type="scientific">Branchiostoma floridae</name>
    <name type="common">Florida lancelet</name>
    <name type="synonym">Amphioxus</name>
    <dbReference type="NCBI Taxonomy" id="7739"/>
    <lineage>
        <taxon>Eukaryota</taxon>
        <taxon>Metazoa</taxon>
        <taxon>Chordata</taxon>
        <taxon>Cephalochordata</taxon>
        <taxon>Leptocardii</taxon>
        <taxon>Amphioxiformes</taxon>
        <taxon>Branchiostomatidae</taxon>
        <taxon>Branchiostoma</taxon>
    </lineage>
</organism>
<dbReference type="Pfam" id="PF03184">
    <property type="entry name" value="DDE_1"/>
    <property type="match status" value="1"/>
</dbReference>
<dbReference type="eggNOG" id="KOG3105">
    <property type="taxonomic scope" value="Eukaryota"/>
</dbReference>
<accession>C3XZ48</accession>
<feature type="domain" description="DDE-1" evidence="2">
    <location>
        <begin position="272"/>
        <end position="410"/>
    </location>
</feature>
<evidence type="ECO:0000259" key="2">
    <source>
        <dbReference type="Pfam" id="PF03184"/>
    </source>
</evidence>
<gene>
    <name evidence="3" type="ORF">BRAFLDRAFT_65792</name>
</gene>
<evidence type="ECO:0000256" key="1">
    <source>
        <dbReference type="SAM" id="MobiDB-lite"/>
    </source>
</evidence>
<dbReference type="InterPro" id="IPR050863">
    <property type="entry name" value="CenT-Element_Derived"/>
</dbReference>
<evidence type="ECO:0000313" key="3">
    <source>
        <dbReference type="EMBL" id="EEN66612.1"/>
    </source>
</evidence>
<dbReference type="AlphaFoldDB" id="C3XZ48"/>
<proteinExistence type="predicted"/>
<feature type="region of interest" description="Disordered" evidence="1">
    <location>
        <begin position="1"/>
        <end position="32"/>
    </location>
</feature>